<keyword evidence="8" id="KW-1185">Reference proteome</keyword>
<feature type="domain" description="EGF-like" evidence="6">
    <location>
        <begin position="206"/>
        <end position="243"/>
    </location>
</feature>
<dbReference type="SUPFAM" id="SSF57184">
    <property type="entry name" value="Growth factor receptor domain"/>
    <property type="match status" value="2"/>
</dbReference>
<dbReference type="InterPro" id="IPR009030">
    <property type="entry name" value="Growth_fac_rcpt_cys_sf"/>
</dbReference>
<feature type="non-terminal residue" evidence="7">
    <location>
        <position position="545"/>
    </location>
</feature>
<keyword evidence="2" id="KW-0732">Signal</keyword>
<feature type="domain" description="EGF-like" evidence="6">
    <location>
        <begin position="66"/>
        <end position="104"/>
    </location>
</feature>
<keyword evidence="1 5" id="KW-0245">EGF-like domain</keyword>
<dbReference type="CDD" id="cd00054">
    <property type="entry name" value="EGF_CA"/>
    <property type="match status" value="4"/>
</dbReference>
<accession>A0AAV5VYY1</accession>
<evidence type="ECO:0000313" key="7">
    <source>
        <dbReference type="EMBL" id="GMT23280.1"/>
    </source>
</evidence>
<organism evidence="7 8">
    <name type="scientific">Pristionchus fissidentatus</name>
    <dbReference type="NCBI Taxonomy" id="1538716"/>
    <lineage>
        <taxon>Eukaryota</taxon>
        <taxon>Metazoa</taxon>
        <taxon>Ecdysozoa</taxon>
        <taxon>Nematoda</taxon>
        <taxon>Chromadorea</taxon>
        <taxon>Rhabditida</taxon>
        <taxon>Rhabditina</taxon>
        <taxon>Diplogasteromorpha</taxon>
        <taxon>Diplogasteroidea</taxon>
        <taxon>Neodiplogasteridae</taxon>
        <taxon>Pristionchus</taxon>
    </lineage>
</organism>
<dbReference type="Pfam" id="PF07645">
    <property type="entry name" value="EGF_CA"/>
    <property type="match status" value="7"/>
</dbReference>
<dbReference type="FunFam" id="2.10.25.10:FF:000038">
    <property type="entry name" value="Fibrillin 2"/>
    <property type="match status" value="5"/>
</dbReference>
<dbReference type="PROSITE" id="PS50026">
    <property type="entry name" value="EGF_3"/>
    <property type="match status" value="5"/>
</dbReference>
<dbReference type="GO" id="GO:0005509">
    <property type="term" value="F:calcium ion binding"/>
    <property type="evidence" value="ECO:0007669"/>
    <property type="project" value="InterPro"/>
</dbReference>
<name>A0AAV5VYY1_9BILA</name>
<dbReference type="AlphaFoldDB" id="A0AAV5VYY1"/>
<evidence type="ECO:0000256" key="4">
    <source>
        <dbReference type="ARBA" id="ARBA00023157"/>
    </source>
</evidence>
<dbReference type="PROSITE" id="PS01187">
    <property type="entry name" value="EGF_CA"/>
    <property type="match status" value="4"/>
</dbReference>
<proteinExistence type="predicted"/>
<dbReference type="EMBL" id="BTSY01000004">
    <property type="protein sequence ID" value="GMT23280.1"/>
    <property type="molecule type" value="Genomic_DNA"/>
</dbReference>
<evidence type="ECO:0000256" key="5">
    <source>
        <dbReference type="PROSITE-ProRule" id="PRU00076"/>
    </source>
</evidence>
<dbReference type="PROSITE" id="PS00010">
    <property type="entry name" value="ASX_HYDROXYL"/>
    <property type="match status" value="5"/>
</dbReference>
<dbReference type="InterPro" id="IPR049883">
    <property type="entry name" value="NOTCH1_EGF-like"/>
</dbReference>
<evidence type="ECO:0000313" key="8">
    <source>
        <dbReference type="Proteomes" id="UP001432322"/>
    </source>
</evidence>
<dbReference type="InterPro" id="IPR000742">
    <property type="entry name" value="EGF"/>
</dbReference>
<evidence type="ECO:0000259" key="6">
    <source>
        <dbReference type="PROSITE" id="PS50026"/>
    </source>
</evidence>
<dbReference type="Proteomes" id="UP001432322">
    <property type="component" value="Unassembled WGS sequence"/>
</dbReference>
<comment type="caution">
    <text evidence="7">The sequence shown here is derived from an EMBL/GenBank/DDBJ whole genome shotgun (WGS) entry which is preliminary data.</text>
</comment>
<dbReference type="Gene3D" id="2.10.25.10">
    <property type="entry name" value="Laminin"/>
    <property type="match status" value="8"/>
</dbReference>
<dbReference type="SMART" id="SM00179">
    <property type="entry name" value="EGF_CA"/>
    <property type="match status" value="7"/>
</dbReference>
<comment type="caution">
    <text evidence="5">Lacks conserved residue(s) required for the propagation of feature annotation.</text>
</comment>
<keyword evidence="4" id="KW-1015">Disulfide bond</keyword>
<keyword evidence="3" id="KW-0677">Repeat</keyword>
<dbReference type="InterPro" id="IPR018097">
    <property type="entry name" value="EGF_Ca-bd_CS"/>
</dbReference>
<dbReference type="SMART" id="SM00181">
    <property type="entry name" value="EGF"/>
    <property type="match status" value="10"/>
</dbReference>
<dbReference type="PROSITE" id="PS01186">
    <property type="entry name" value="EGF_2"/>
    <property type="match status" value="2"/>
</dbReference>
<feature type="domain" description="EGF-like" evidence="6">
    <location>
        <begin position="503"/>
        <end position="543"/>
    </location>
</feature>
<dbReference type="InterPro" id="IPR000152">
    <property type="entry name" value="EGF-type_Asp/Asn_hydroxyl_site"/>
</dbReference>
<evidence type="ECO:0000256" key="3">
    <source>
        <dbReference type="ARBA" id="ARBA00022737"/>
    </source>
</evidence>
<evidence type="ECO:0000256" key="2">
    <source>
        <dbReference type="ARBA" id="ARBA00022729"/>
    </source>
</evidence>
<feature type="domain" description="EGF-like" evidence="6">
    <location>
        <begin position="395"/>
        <end position="433"/>
    </location>
</feature>
<dbReference type="PANTHER" id="PTHR24039">
    <property type="entry name" value="FIBRILLIN-RELATED"/>
    <property type="match status" value="1"/>
</dbReference>
<sequence length="545" mass="60673">MERSEPAKAWNNHSGFVLINWSSDEDECTKNPCDGAHRVCFNTKGSFKCPCKLGFREIPGLKDCRDDDECARGNFTCNDFSFCNNTIGSYECLCQPGYKETGRDANGKPICKDADECKDGLIATGSVACPSDKTICRNTQGSFSCDCKSGFVKNPLGECIDINECTARLDNCDLLTTNCNNTQGSFNCDCKHGYTKTEKSNITCSDINECTSTTKPHKCNPNSSCKNLPGSYECKCDANYEPEADSHPMRPFCKRIDMCKTKKDLNCMCLCQNTEVAPFYRCKCQTGSINYNETQCITPGYCDSERNPSPEFPCPEHSVCKNQRCVCERNYDWINVEEPLSIEKIKARKGCKPESWCEKYTCPPRAMCKDTAPGQGQCYCPQGFEMDETLGECIDINECYNKTLKCPDNSKCFNLVGSFKCECDDGYANTNTNKDTKLSSPVCEPIKYCQLRLDNCTSYSNTLCKETNPFYDCACKSGFSRNQTKANCGKSVGTQCAPMPCSDINECDLKTAQCDKNARCINSPGSYKCRCNEGFYGSGKQCYGE</sequence>
<dbReference type="InterPro" id="IPR001881">
    <property type="entry name" value="EGF-like_Ca-bd_dom"/>
</dbReference>
<reference evidence="7" key="1">
    <citation type="submission" date="2023-10" db="EMBL/GenBank/DDBJ databases">
        <title>Genome assembly of Pristionchus species.</title>
        <authorList>
            <person name="Yoshida K."/>
            <person name="Sommer R.J."/>
        </authorList>
    </citation>
    <scope>NUCLEOTIDE SEQUENCE</scope>
    <source>
        <strain evidence="7">RS5133</strain>
    </source>
</reference>
<dbReference type="SUPFAM" id="SSF57196">
    <property type="entry name" value="EGF/Laminin"/>
    <property type="match status" value="4"/>
</dbReference>
<evidence type="ECO:0000256" key="1">
    <source>
        <dbReference type="ARBA" id="ARBA00022536"/>
    </source>
</evidence>
<protein>
    <recommendedName>
        <fullName evidence="6">EGF-like domain-containing protein</fullName>
    </recommendedName>
</protein>
<gene>
    <name evidence="7" type="ORF">PFISCL1PPCAC_14577</name>
</gene>
<feature type="domain" description="EGF-like" evidence="6">
    <location>
        <begin position="24"/>
        <end position="65"/>
    </location>
</feature>